<dbReference type="Proteomes" id="UP000602181">
    <property type="component" value="Unassembled WGS sequence"/>
</dbReference>
<gene>
    <name evidence="1" type="ORF">H8R05_06420</name>
</gene>
<reference evidence="1 2" key="1">
    <citation type="submission" date="2020-08" db="EMBL/GenBank/DDBJ databases">
        <authorList>
            <person name="Liu C."/>
            <person name="Sun Q."/>
        </authorList>
    </citation>
    <scope>NUCLEOTIDE SEQUENCE [LARGE SCALE GENOMIC DNA]</scope>
    <source>
        <strain evidence="1 2">22A2-44</strain>
    </source>
</reference>
<sequence>MMFEEMAELQKELCKNARGKDNRAEIAEEIADVHIMLDQMEILHNCKELSR</sequence>
<name>A0ABR7ADL6_9FIRM</name>
<accession>A0ABR7ADL6</accession>
<dbReference type="RefSeq" id="WP_186895825.1">
    <property type="nucleotide sequence ID" value="NZ_JACOIH010000007.1"/>
</dbReference>
<keyword evidence="2" id="KW-1185">Reference proteome</keyword>
<organism evidence="1 2">
    <name type="scientific">Anaerotruncus massiliensis</name>
    <name type="common">ex Togo et al. 2019</name>
    <dbReference type="NCBI Taxonomy" id="1673720"/>
    <lineage>
        <taxon>Bacteria</taxon>
        <taxon>Bacillati</taxon>
        <taxon>Bacillota</taxon>
        <taxon>Clostridia</taxon>
        <taxon>Eubacteriales</taxon>
        <taxon>Oscillospiraceae</taxon>
        <taxon>Anaerotruncus</taxon>
    </lineage>
</organism>
<proteinExistence type="predicted"/>
<protein>
    <recommendedName>
        <fullName evidence="3">NTP pyrophosphohydrolase MazG putative catalytic core domain-containing protein</fullName>
    </recommendedName>
</protein>
<evidence type="ECO:0000313" key="1">
    <source>
        <dbReference type="EMBL" id="MBC3938536.1"/>
    </source>
</evidence>
<evidence type="ECO:0008006" key="3">
    <source>
        <dbReference type="Google" id="ProtNLM"/>
    </source>
</evidence>
<evidence type="ECO:0000313" key="2">
    <source>
        <dbReference type="Proteomes" id="UP000602181"/>
    </source>
</evidence>
<comment type="caution">
    <text evidence="1">The sequence shown here is derived from an EMBL/GenBank/DDBJ whole genome shotgun (WGS) entry which is preliminary data.</text>
</comment>
<dbReference type="EMBL" id="JACOIH010000007">
    <property type="protein sequence ID" value="MBC3938536.1"/>
    <property type="molecule type" value="Genomic_DNA"/>
</dbReference>